<dbReference type="InterPro" id="IPR018775">
    <property type="entry name" value="RlaP"/>
</dbReference>
<reference evidence="1" key="1">
    <citation type="journal article" date="2021" name="Proc. Natl. Acad. Sci. U.S.A.">
        <title>A Catalog of Tens of Thousands of Viruses from Human Metagenomes Reveals Hidden Associations with Chronic Diseases.</title>
        <authorList>
            <person name="Tisza M.J."/>
            <person name="Buck C.B."/>
        </authorList>
    </citation>
    <scope>NUCLEOTIDE SEQUENCE</scope>
    <source>
        <strain evidence="1">CtNQV2</strain>
    </source>
</reference>
<protein>
    <submittedName>
        <fullName evidence="1">Putative nucleotidyltransferase</fullName>
    </submittedName>
</protein>
<dbReference type="PANTHER" id="PTHR34817">
    <property type="entry name" value="NUCLEOTIDYLTRANSFERASE"/>
    <property type="match status" value="1"/>
</dbReference>
<organism evidence="1">
    <name type="scientific">Myoviridae sp. ctNQV2</name>
    <dbReference type="NCBI Taxonomy" id="2827683"/>
    <lineage>
        <taxon>Viruses</taxon>
        <taxon>Duplodnaviria</taxon>
        <taxon>Heunggongvirae</taxon>
        <taxon>Uroviricota</taxon>
        <taxon>Caudoviricetes</taxon>
    </lineage>
</organism>
<name>A0A8S5RY08_9CAUD</name>
<proteinExistence type="predicted"/>
<dbReference type="Pfam" id="PF10127">
    <property type="entry name" value="RlaP"/>
    <property type="match status" value="1"/>
</dbReference>
<sequence length="433" mass="51257">MKKYTFDDIRKEGLLIYEYIRGSHAYGLQKPDGTSDVDTAGVYLEPIEQVLGLGLDFQEQIEDEKHDNVWFSLRKFMEMLLSSNPTVLESLFIPEDKILYEHPIMTEIKKYRNAFVTKACFKPFMGYAKTQIIKARGLNKKIVNPVKERLEPLDFAYTFYNQGSTKIKNWLEYRGLKQQYCGLVHIPNMHDTYGVYYDWGNHFNHNGITVEQLWNDYVNMEKDNQLSHMCECIVDTYHIVGHAELENWFEEQKPIGYKGMVGEDGLSNELRLSSVSKGEMPICHLTYNKDGYTKHCKDYKEYKEWERNRNPERYKENKEKDFDRKNMSHSVRLMHMGLEIAKTGQVNVDRTNIDRDFILGIRLGNSTYDELINYLDSKKEEMENAMAESTLPENIDVEFVNNLLLQIRDRQYKYSMWNKFKTKYFIWNKTKAT</sequence>
<accession>A0A8S5RY08</accession>
<dbReference type="PANTHER" id="PTHR34817:SF1">
    <property type="entry name" value="NUCLEOTIDYLTRANSFERASE"/>
    <property type="match status" value="1"/>
</dbReference>
<dbReference type="EMBL" id="BK032510">
    <property type="protein sequence ID" value="DAF43654.1"/>
    <property type="molecule type" value="Genomic_DNA"/>
</dbReference>
<evidence type="ECO:0000313" key="1">
    <source>
        <dbReference type="EMBL" id="DAF43654.1"/>
    </source>
</evidence>